<evidence type="ECO:0000313" key="8">
    <source>
        <dbReference type="Proteomes" id="UP000192247"/>
    </source>
</evidence>
<dbReference type="OrthoDB" id="6486418at2759"/>
<dbReference type="Proteomes" id="UP000192247">
    <property type="component" value="Unassembled WGS sequence"/>
</dbReference>
<dbReference type="FunFam" id="2.40.10.10:FF:000038">
    <property type="entry name" value="Serine protease"/>
    <property type="match status" value="1"/>
</dbReference>
<feature type="chain" id="PRO_5013252411" evidence="5">
    <location>
        <begin position="18"/>
        <end position="291"/>
    </location>
</feature>
<feature type="signal peptide" evidence="5">
    <location>
        <begin position="1"/>
        <end position="17"/>
    </location>
</feature>
<dbReference type="InterPro" id="IPR043504">
    <property type="entry name" value="Peptidase_S1_PA_chymotrypsin"/>
</dbReference>
<proteinExistence type="predicted"/>
<reference evidence="7 8" key="1">
    <citation type="journal article" date="2017" name="Gigascience">
        <title>Draft genome of the honey bee ectoparasitic mite, Tropilaelaps mercedesae, is shaped by the parasitic life history.</title>
        <authorList>
            <person name="Dong X."/>
            <person name="Armstrong S.D."/>
            <person name="Xia D."/>
            <person name="Makepeace B.L."/>
            <person name="Darby A.C."/>
            <person name="Kadowaki T."/>
        </authorList>
    </citation>
    <scope>NUCLEOTIDE SEQUENCE [LARGE SCALE GENOMIC DNA]</scope>
    <source>
        <strain evidence="7">Wuxi-XJTLU</strain>
    </source>
</reference>
<dbReference type="GO" id="GO:0005576">
    <property type="term" value="C:extracellular region"/>
    <property type="evidence" value="ECO:0007669"/>
    <property type="project" value="UniProtKB-SubCell"/>
</dbReference>
<evidence type="ECO:0000256" key="4">
    <source>
        <dbReference type="RuleBase" id="RU363034"/>
    </source>
</evidence>
<dbReference type="InParanoid" id="A0A1V9XMS1"/>
<protein>
    <submittedName>
        <fullName evidence="7">Transmembrane protease serine 3-like</fullName>
    </submittedName>
</protein>
<dbReference type="Pfam" id="PF00089">
    <property type="entry name" value="Trypsin"/>
    <property type="match status" value="1"/>
</dbReference>
<comment type="subcellular location">
    <subcellularLocation>
        <location evidence="1">Secreted</location>
    </subcellularLocation>
</comment>
<dbReference type="GO" id="GO:0006508">
    <property type="term" value="P:proteolysis"/>
    <property type="evidence" value="ECO:0007669"/>
    <property type="project" value="UniProtKB-KW"/>
</dbReference>
<dbReference type="PANTHER" id="PTHR24252">
    <property type="entry name" value="ACROSIN-RELATED"/>
    <property type="match status" value="1"/>
</dbReference>
<dbReference type="InterPro" id="IPR001254">
    <property type="entry name" value="Trypsin_dom"/>
</dbReference>
<evidence type="ECO:0000256" key="5">
    <source>
        <dbReference type="SAM" id="SignalP"/>
    </source>
</evidence>
<evidence type="ECO:0000313" key="7">
    <source>
        <dbReference type="EMBL" id="OQR74787.1"/>
    </source>
</evidence>
<evidence type="ECO:0000256" key="1">
    <source>
        <dbReference type="ARBA" id="ARBA00004613"/>
    </source>
</evidence>
<dbReference type="InterPro" id="IPR033116">
    <property type="entry name" value="TRYPSIN_SER"/>
</dbReference>
<keyword evidence="3" id="KW-1015">Disulfide bond</keyword>
<dbReference type="PANTHER" id="PTHR24252:SF7">
    <property type="entry name" value="HYALIN"/>
    <property type="match status" value="1"/>
</dbReference>
<keyword evidence="8" id="KW-1185">Reference proteome</keyword>
<keyword evidence="4" id="KW-0378">Hydrolase</keyword>
<dbReference type="InterPro" id="IPR001314">
    <property type="entry name" value="Peptidase_S1A"/>
</dbReference>
<dbReference type="InterPro" id="IPR018114">
    <property type="entry name" value="TRYPSIN_HIS"/>
</dbReference>
<name>A0A1V9XMS1_9ACAR</name>
<dbReference type="PROSITE" id="PS50240">
    <property type="entry name" value="TRYPSIN_DOM"/>
    <property type="match status" value="1"/>
</dbReference>
<dbReference type="Gene3D" id="2.40.10.10">
    <property type="entry name" value="Trypsin-like serine proteases"/>
    <property type="match status" value="1"/>
</dbReference>
<organism evidence="7 8">
    <name type="scientific">Tropilaelaps mercedesae</name>
    <dbReference type="NCBI Taxonomy" id="418985"/>
    <lineage>
        <taxon>Eukaryota</taxon>
        <taxon>Metazoa</taxon>
        <taxon>Ecdysozoa</taxon>
        <taxon>Arthropoda</taxon>
        <taxon>Chelicerata</taxon>
        <taxon>Arachnida</taxon>
        <taxon>Acari</taxon>
        <taxon>Parasitiformes</taxon>
        <taxon>Mesostigmata</taxon>
        <taxon>Gamasina</taxon>
        <taxon>Dermanyssoidea</taxon>
        <taxon>Laelapidae</taxon>
        <taxon>Tropilaelaps</taxon>
    </lineage>
</organism>
<accession>A0A1V9XMS1</accession>
<gene>
    <name evidence="7" type="ORF">BIW11_08846</name>
</gene>
<dbReference type="EMBL" id="MNPL01007375">
    <property type="protein sequence ID" value="OQR74787.1"/>
    <property type="molecule type" value="Genomic_DNA"/>
</dbReference>
<sequence>MKVAVALLSVLLVSVTALRCGQRNNYSALSTLTANNSDTYVVGGSEALPHEFPWQISFQMYYRLSWWQPKKWHHNCGGSIINDQWIVTAAHCYDDHLSLENLRIVVGTHDLTRNESAIQTFGINMIINHPEYNMNNVENDIALIKIAGRLNLDGISAAPICLPTLSDANTFDRATCVATGWGKTAHGGRFSDVLLKVNLPVVSNSVCSILYRNVQNARITSDKICAGRLDREGFGVCEGDSGGPLACHKNGEYQLAGVTSFGVFCGSSRYPTVHTRVSTHRTWIDTVLSIY</sequence>
<keyword evidence="7" id="KW-0812">Transmembrane</keyword>
<dbReference type="SMART" id="SM00020">
    <property type="entry name" value="Tryp_SPc"/>
    <property type="match status" value="1"/>
</dbReference>
<keyword evidence="4" id="KW-0720">Serine protease</keyword>
<dbReference type="PROSITE" id="PS00134">
    <property type="entry name" value="TRYPSIN_HIS"/>
    <property type="match status" value="1"/>
</dbReference>
<dbReference type="GO" id="GO:0004252">
    <property type="term" value="F:serine-type endopeptidase activity"/>
    <property type="evidence" value="ECO:0007669"/>
    <property type="project" value="InterPro"/>
</dbReference>
<keyword evidence="2" id="KW-0964">Secreted</keyword>
<keyword evidence="5" id="KW-0732">Signal</keyword>
<evidence type="ECO:0000259" key="6">
    <source>
        <dbReference type="PROSITE" id="PS50240"/>
    </source>
</evidence>
<feature type="domain" description="Peptidase S1" evidence="6">
    <location>
        <begin position="41"/>
        <end position="289"/>
    </location>
</feature>
<dbReference type="SUPFAM" id="SSF50494">
    <property type="entry name" value="Trypsin-like serine proteases"/>
    <property type="match status" value="1"/>
</dbReference>
<dbReference type="InterPro" id="IPR009003">
    <property type="entry name" value="Peptidase_S1_PA"/>
</dbReference>
<dbReference type="STRING" id="418985.A0A1V9XMS1"/>
<dbReference type="AlphaFoldDB" id="A0A1V9XMS1"/>
<comment type="caution">
    <text evidence="7">The sequence shown here is derived from an EMBL/GenBank/DDBJ whole genome shotgun (WGS) entry which is preliminary data.</text>
</comment>
<dbReference type="CDD" id="cd00190">
    <property type="entry name" value="Tryp_SPc"/>
    <property type="match status" value="1"/>
</dbReference>
<evidence type="ECO:0000256" key="2">
    <source>
        <dbReference type="ARBA" id="ARBA00022525"/>
    </source>
</evidence>
<dbReference type="PROSITE" id="PS00135">
    <property type="entry name" value="TRYPSIN_SER"/>
    <property type="match status" value="1"/>
</dbReference>
<keyword evidence="4 7" id="KW-0645">Protease</keyword>
<evidence type="ECO:0000256" key="3">
    <source>
        <dbReference type="ARBA" id="ARBA00023157"/>
    </source>
</evidence>
<keyword evidence="7" id="KW-0472">Membrane</keyword>
<dbReference type="PRINTS" id="PR00722">
    <property type="entry name" value="CHYMOTRYPSIN"/>
</dbReference>